<comment type="caution">
    <text evidence="2">The sequence shown here is derived from an EMBL/GenBank/DDBJ whole genome shotgun (WGS) entry which is preliminary data.</text>
</comment>
<keyword evidence="1" id="KW-0472">Membrane</keyword>
<organism evidence="2 3">
    <name type="scientific">Brachionus plicatilis</name>
    <name type="common">Marine rotifer</name>
    <name type="synonym">Brachionus muelleri</name>
    <dbReference type="NCBI Taxonomy" id="10195"/>
    <lineage>
        <taxon>Eukaryota</taxon>
        <taxon>Metazoa</taxon>
        <taxon>Spiralia</taxon>
        <taxon>Gnathifera</taxon>
        <taxon>Rotifera</taxon>
        <taxon>Eurotatoria</taxon>
        <taxon>Monogononta</taxon>
        <taxon>Pseudotrocha</taxon>
        <taxon>Ploima</taxon>
        <taxon>Brachionidae</taxon>
        <taxon>Brachionus</taxon>
    </lineage>
</organism>
<reference evidence="2 3" key="1">
    <citation type="journal article" date="2018" name="Sci. Rep.">
        <title>Genomic signatures of local adaptation to the degree of environmental predictability in rotifers.</title>
        <authorList>
            <person name="Franch-Gras L."/>
            <person name="Hahn C."/>
            <person name="Garcia-Roger E.M."/>
            <person name="Carmona M.J."/>
            <person name="Serra M."/>
            <person name="Gomez A."/>
        </authorList>
    </citation>
    <scope>NUCLEOTIDE SEQUENCE [LARGE SCALE GENOMIC DNA]</scope>
    <source>
        <strain evidence="2">HYR1</strain>
    </source>
</reference>
<dbReference type="Proteomes" id="UP000276133">
    <property type="component" value="Unassembled WGS sequence"/>
</dbReference>
<protein>
    <submittedName>
        <fullName evidence="2">Uncharacterized protein</fullName>
    </submittedName>
</protein>
<gene>
    <name evidence="2" type="ORF">BpHYR1_034628</name>
</gene>
<sequence length="114" mass="12945">MLYKHQSHMDIQTAWLHEELILKPNWFGIPGYERSRSFRTSLSKALASVSKMVTGRTLSISFVLLFSSLMTGIIFPTLKKFGTIPLLILTHNPSNSSIWSSTTKIMIHSTFKIC</sequence>
<name>A0A3M7T3M5_BRAPC</name>
<feature type="transmembrane region" description="Helical" evidence="1">
    <location>
        <begin position="58"/>
        <end position="78"/>
    </location>
</feature>
<keyword evidence="1" id="KW-0812">Transmembrane</keyword>
<accession>A0A3M7T3M5</accession>
<dbReference type="EMBL" id="REGN01000340">
    <property type="protein sequence ID" value="RNA42632.1"/>
    <property type="molecule type" value="Genomic_DNA"/>
</dbReference>
<proteinExistence type="predicted"/>
<dbReference type="AlphaFoldDB" id="A0A3M7T3M5"/>
<evidence type="ECO:0000313" key="3">
    <source>
        <dbReference type="Proteomes" id="UP000276133"/>
    </source>
</evidence>
<evidence type="ECO:0000256" key="1">
    <source>
        <dbReference type="SAM" id="Phobius"/>
    </source>
</evidence>
<evidence type="ECO:0000313" key="2">
    <source>
        <dbReference type="EMBL" id="RNA42632.1"/>
    </source>
</evidence>
<keyword evidence="3" id="KW-1185">Reference proteome</keyword>
<keyword evidence="1" id="KW-1133">Transmembrane helix</keyword>